<evidence type="ECO:0000313" key="1">
    <source>
        <dbReference type="EnsemblPlants" id="MELO3C028760.2.1"/>
    </source>
</evidence>
<name>A0A9I9E4S6_CUCME</name>
<dbReference type="EnsemblPlants" id="MELO3C028760.2.1">
    <property type="protein sequence ID" value="MELO3C028760.2.1"/>
    <property type="gene ID" value="MELO3C028760.2"/>
</dbReference>
<accession>A0A9I9E4S6</accession>
<protein>
    <submittedName>
        <fullName evidence="1">Uncharacterized protein</fullName>
    </submittedName>
</protein>
<organism evidence="1">
    <name type="scientific">Cucumis melo</name>
    <name type="common">Muskmelon</name>
    <dbReference type="NCBI Taxonomy" id="3656"/>
    <lineage>
        <taxon>Eukaryota</taxon>
        <taxon>Viridiplantae</taxon>
        <taxon>Streptophyta</taxon>
        <taxon>Embryophyta</taxon>
        <taxon>Tracheophyta</taxon>
        <taxon>Spermatophyta</taxon>
        <taxon>Magnoliopsida</taxon>
        <taxon>eudicotyledons</taxon>
        <taxon>Gunneridae</taxon>
        <taxon>Pentapetalae</taxon>
        <taxon>rosids</taxon>
        <taxon>fabids</taxon>
        <taxon>Cucurbitales</taxon>
        <taxon>Cucurbitaceae</taxon>
        <taxon>Benincaseae</taxon>
        <taxon>Cucumis</taxon>
    </lineage>
</organism>
<sequence length="197" mass="22715">MQFFNSSKIFVIHEGCLKQDDIAECGYYVMRFMHDVIFSSNMTILEVMEGSTSTYSQDDLDVVFCLLCFRFNYVYVFVDLGGGRGFMMSNNDFGKGRGNEDWGGGRSAKFMFKFNNDFRRGGEIVRSLCLILTLEGGSEAKKKFWIEEKVQNYKSILGLFRISASEDADNMTYEAFGVPLMEFKRDMERFELLQPSQ</sequence>
<dbReference type="Gramene" id="MELO3C028760.2.1">
    <property type="protein sequence ID" value="MELO3C028760.2.1"/>
    <property type="gene ID" value="MELO3C028760.2"/>
</dbReference>
<dbReference type="AlphaFoldDB" id="A0A9I9E4S6"/>
<reference evidence="1" key="1">
    <citation type="submission" date="2023-03" db="UniProtKB">
        <authorList>
            <consortium name="EnsemblPlants"/>
        </authorList>
    </citation>
    <scope>IDENTIFICATION</scope>
</reference>
<proteinExistence type="predicted"/>